<dbReference type="RefSeq" id="WP_134436934.1">
    <property type="nucleotide sequence ID" value="NZ_AP028867.1"/>
</dbReference>
<dbReference type="InterPro" id="IPR036866">
    <property type="entry name" value="RibonucZ/Hydroxyglut_hydro"/>
</dbReference>
<dbReference type="STRING" id="1121485.GCA_000426485_03131"/>
<feature type="binding site" evidence="8">
    <location>
        <position position="65"/>
    </location>
    <ligand>
        <name>Zn(2+)</name>
        <dbReference type="ChEBI" id="CHEBI:29105"/>
        <label>1</label>
        <note>catalytic</note>
    </ligand>
</feature>
<keyword evidence="7 8" id="KW-0862">Zinc</keyword>
<feature type="binding site" evidence="8">
    <location>
        <position position="271"/>
    </location>
    <ligand>
        <name>Zn(2+)</name>
        <dbReference type="ChEBI" id="CHEBI:29105"/>
        <label>2</label>
        <note>catalytic</note>
    </ligand>
</feature>
<keyword evidence="5 8" id="KW-0255">Endonuclease</keyword>
<proteinExistence type="inferred from homology"/>
<dbReference type="EC" id="3.1.26.11" evidence="8"/>
<dbReference type="InterPro" id="IPR013471">
    <property type="entry name" value="RNase_Z/BN"/>
</dbReference>
<protein>
    <recommendedName>
        <fullName evidence="8">Ribonuclease Z</fullName>
        <shortName evidence="8">RNase Z</shortName>
        <ecNumber evidence="8">3.1.26.11</ecNumber>
    </recommendedName>
    <alternativeName>
        <fullName evidence="8">tRNA 3 endonuclease</fullName>
    </alternativeName>
    <alternativeName>
        <fullName evidence="8">tRNase Z</fullName>
    </alternativeName>
</protein>
<keyword evidence="3 8" id="KW-0540">Nuclease</keyword>
<dbReference type="HAMAP" id="MF_01818">
    <property type="entry name" value="RNase_Z_BN"/>
    <property type="match status" value="1"/>
</dbReference>
<keyword evidence="4 8" id="KW-0479">Metal-binding</keyword>
<gene>
    <name evidence="8" type="primary">rnz</name>
    <name evidence="9" type="ORF">E2605_14165</name>
</gene>
<evidence type="ECO:0000256" key="6">
    <source>
        <dbReference type="ARBA" id="ARBA00022801"/>
    </source>
</evidence>
<keyword evidence="10" id="KW-1185">Reference proteome</keyword>
<comment type="catalytic activity">
    <reaction evidence="8">
        <text>Endonucleolytic cleavage of RNA, removing extra 3' nucleotides from tRNA precursor, generating 3' termini of tRNAs. A 3'-hydroxy group is left at the tRNA terminus and a 5'-phosphoryl group is left at the trailer molecule.</text>
        <dbReference type="EC" id="3.1.26.11"/>
    </reaction>
</comment>
<dbReference type="NCBIfam" id="TIGR02651">
    <property type="entry name" value="RNase_Z"/>
    <property type="match status" value="1"/>
</dbReference>
<name>A0A4Y8KXL9_9BACT</name>
<evidence type="ECO:0000256" key="3">
    <source>
        <dbReference type="ARBA" id="ARBA00022722"/>
    </source>
</evidence>
<accession>A0A4Y8KXL9</accession>
<comment type="cofactor">
    <cofactor evidence="8">
        <name>Zn(2+)</name>
        <dbReference type="ChEBI" id="CHEBI:29105"/>
    </cofactor>
    <text evidence="8">Binds 2 Zn(2+) ions.</text>
</comment>
<feature type="binding site" evidence="8">
    <location>
        <position position="143"/>
    </location>
    <ligand>
        <name>Zn(2+)</name>
        <dbReference type="ChEBI" id="CHEBI:29105"/>
        <label>1</label>
        <note>catalytic</note>
    </ligand>
</feature>
<evidence type="ECO:0000256" key="5">
    <source>
        <dbReference type="ARBA" id="ARBA00022759"/>
    </source>
</evidence>
<evidence type="ECO:0000256" key="7">
    <source>
        <dbReference type="ARBA" id="ARBA00022833"/>
    </source>
</evidence>
<dbReference type="GO" id="GO:0042781">
    <property type="term" value="F:3'-tRNA processing endoribonuclease activity"/>
    <property type="evidence" value="ECO:0007669"/>
    <property type="project" value="UniProtKB-UniRule"/>
</dbReference>
<dbReference type="GO" id="GO:0008270">
    <property type="term" value="F:zinc ion binding"/>
    <property type="evidence" value="ECO:0007669"/>
    <property type="project" value="UniProtKB-UniRule"/>
</dbReference>
<keyword evidence="6 8" id="KW-0378">Hydrolase</keyword>
<dbReference type="PANTHER" id="PTHR46018:SF2">
    <property type="entry name" value="ZINC PHOSPHODIESTERASE ELAC PROTEIN 1"/>
    <property type="match status" value="1"/>
</dbReference>
<evidence type="ECO:0000256" key="2">
    <source>
        <dbReference type="ARBA" id="ARBA00022694"/>
    </source>
</evidence>
<comment type="subunit">
    <text evidence="1 8">Homodimer.</text>
</comment>
<dbReference type="Proteomes" id="UP000297861">
    <property type="component" value="Unassembled WGS sequence"/>
</dbReference>
<dbReference type="Gene3D" id="3.60.15.10">
    <property type="entry name" value="Ribonuclease Z/Hydroxyacylglutathione hydrolase-like"/>
    <property type="match status" value="1"/>
</dbReference>
<dbReference type="AlphaFoldDB" id="A0A4Y8KXL9"/>
<evidence type="ECO:0000313" key="10">
    <source>
        <dbReference type="Proteomes" id="UP000297861"/>
    </source>
</evidence>
<dbReference type="Pfam" id="PF23023">
    <property type="entry name" value="Anti-Pycsar_Apyc1"/>
    <property type="match status" value="1"/>
</dbReference>
<dbReference type="OrthoDB" id="9800940at2"/>
<feature type="binding site" evidence="8">
    <location>
        <position position="63"/>
    </location>
    <ligand>
        <name>Zn(2+)</name>
        <dbReference type="ChEBI" id="CHEBI:29105"/>
        <label>1</label>
        <note>catalytic</note>
    </ligand>
</feature>
<dbReference type="PANTHER" id="PTHR46018">
    <property type="entry name" value="ZINC PHOSPHODIESTERASE ELAC PROTEIN 1"/>
    <property type="match status" value="1"/>
</dbReference>
<feature type="binding site" evidence="8">
    <location>
        <position position="213"/>
    </location>
    <ligand>
        <name>Zn(2+)</name>
        <dbReference type="ChEBI" id="CHEBI:29105"/>
        <label>1</label>
        <note>catalytic</note>
    </ligand>
</feature>
<evidence type="ECO:0000256" key="8">
    <source>
        <dbReference type="HAMAP-Rule" id="MF_01818"/>
    </source>
</evidence>
<keyword evidence="2 8" id="KW-0819">tRNA processing</keyword>
<evidence type="ECO:0000256" key="1">
    <source>
        <dbReference type="ARBA" id="ARBA00011738"/>
    </source>
</evidence>
<dbReference type="NCBIfam" id="NF000801">
    <property type="entry name" value="PRK00055.1-3"/>
    <property type="match status" value="1"/>
</dbReference>
<feature type="binding site" evidence="8">
    <location>
        <position position="213"/>
    </location>
    <ligand>
        <name>Zn(2+)</name>
        <dbReference type="ChEBI" id="CHEBI:29105"/>
        <label>2</label>
        <note>catalytic</note>
    </ligand>
</feature>
<sequence>MNKFELHILGCGSALPTMKHVPSAQVLNIREKLFMIDCGEGAQLEFRRSRLHFGRLSQIFISHLHGDHCFGLIGLISTLGLLGRTGDLTIHSVPELEGILRPQLDFFCSGMSYKVIFKPFDSSKNEVIYSDRSIRVSTIPLDHRMPCAGFLFEEVEADLNLNGDMIRFYDIPLKELSKIKKGEDYIMPSGEVVPNSRLTKPRIPVRKYAYCSDTAYKEDIIPIIKGADLLYHESTFLEDNAARAAMTRHSTARQAATIAAKAQVKKLMLGHYSSRYDNEQDFADEAKSVFKNVILANETIVEKL</sequence>
<evidence type="ECO:0000313" key="9">
    <source>
        <dbReference type="EMBL" id="TFD94962.1"/>
    </source>
</evidence>
<feature type="binding site" evidence="8">
    <location>
        <position position="67"/>
    </location>
    <ligand>
        <name>Zn(2+)</name>
        <dbReference type="ChEBI" id="CHEBI:29105"/>
        <label>2</label>
        <note>catalytic</note>
    </ligand>
</feature>
<comment type="similarity">
    <text evidence="8">Belongs to the RNase Z family.</text>
</comment>
<dbReference type="EMBL" id="SOML01000009">
    <property type="protein sequence ID" value="TFD94962.1"/>
    <property type="molecule type" value="Genomic_DNA"/>
</dbReference>
<reference evidence="9 10" key="1">
    <citation type="submission" date="2019-03" db="EMBL/GenBank/DDBJ databases">
        <title>San Antonio Military Medical Center submission to MRSN (WRAIR), pending publication.</title>
        <authorList>
            <person name="Blyth D.M."/>
            <person name="Mccarthy S.L."/>
            <person name="Schall S.E."/>
            <person name="Stam J.A."/>
            <person name="Ong A.C."/>
            <person name="Mcgann P.T."/>
        </authorList>
    </citation>
    <scope>NUCLEOTIDE SEQUENCE [LARGE SCALE GENOMIC DNA]</scope>
    <source>
        <strain evidence="9 10">MRSN571793</strain>
    </source>
</reference>
<comment type="caution">
    <text evidence="9">The sequence shown here is derived from an EMBL/GenBank/DDBJ whole genome shotgun (WGS) entry which is preliminary data.</text>
</comment>
<feature type="binding site" evidence="8">
    <location>
        <position position="68"/>
    </location>
    <ligand>
        <name>Zn(2+)</name>
        <dbReference type="ChEBI" id="CHEBI:29105"/>
        <label>2</label>
        <note>catalytic</note>
    </ligand>
</feature>
<organism evidence="9 10">
    <name type="scientific">Dysgonomonas capnocytophagoides</name>
    <dbReference type="NCBI Taxonomy" id="45254"/>
    <lineage>
        <taxon>Bacteria</taxon>
        <taxon>Pseudomonadati</taxon>
        <taxon>Bacteroidota</taxon>
        <taxon>Bacteroidia</taxon>
        <taxon>Bacteroidales</taxon>
        <taxon>Dysgonomonadaceae</taxon>
        <taxon>Dysgonomonas</taxon>
    </lineage>
</organism>
<evidence type="ECO:0000256" key="4">
    <source>
        <dbReference type="ARBA" id="ARBA00022723"/>
    </source>
</evidence>
<dbReference type="CDD" id="cd07717">
    <property type="entry name" value="RNaseZ_ZiPD-like_MBL-fold"/>
    <property type="match status" value="1"/>
</dbReference>
<dbReference type="SUPFAM" id="SSF56281">
    <property type="entry name" value="Metallo-hydrolase/oxidoreductase"/>
    <property type="match status" value="1"/>
</dbReference>
<feature type="active site" description="Proton acceptor" evidence="8">
    <location>
        <position position="67"/>
    </location>
</feature>
<comment type="function">
    <text evidence="8">Zinc phosphodiesterase, which displays some tRNA 3'-processing endonuclease activity. Probably involved in tRNA maturation, by removing a 3'-trailer from precursor tRNA.</text>
</comment>